<dbReference type="Proteomes" id="UP000326641">
    <property type="component" value="Unassembled WGS sequence"/>
</dbReference>
<keyword evidence="2" id="KW-1185">Reference proteome</keyword>
<dbReference type="AlphaFoldDB" id="A0A564WE85"/>
<gene>
    <name evidence="1" type="ORF">DF3PA_220017</name>
</gene>
<sequence>MKSLLLAGSVGLVCTFASVSDLRAEEPTLPEGDAVTLAAESTFEADPAVVLAANSTVTEPTDAAPAAEVFHDFGGVQLLGNDRHYIEIGVGIYDLLTEEAGSKRSLGGSLELRIGDKLGFIGPAVGAVFNADGGVYGYGGIYMDVKFGDFVLTPQAAIGAYHQGDSSDLGGVFQFRIGAGLTYMFDNGVRLGISFAHISNAGIYEDNGGVEELYLIASFPFSL</sequence>
<accession>A0A564WE85</accession>
<protein>
    <submittedName>
        <fullName evidence="1">Lipid A 3-O-deacylase-related protein (Modular protein)</fullName>
    </submittedName>
</protein>
<dbReference type="EMBL" id="UXAT02000015">
    <property type="protein sequence ID" value="VUX46459.1"/>
    <property type="molecule type" value="Genomic_DNA"/>
</dbReference>
<evidence type="ECO:0000313" key="2">
    <source>
        <dbReference type="Proteomes" id="UP000326641"/>
    </source>
</evidence>
<dbReference type="Gene3D" id="2.40.160.20">
    <property type="match status" value="1"/>
</dbReference>
<evidence type="ECO:0000313" key="1">
    <source>
        <dbReference type="EMBL" id="VUX46459.1"/>
    </source>
</evidence>
<dbReference type="Pfam" id="PF09411">
    <property type="entry name" value="PagL"/>
    <property type="match status" value="1"/>
</dbReference>
<comment type="caution">
    <text evidence="1">The sequence shown here is derived from an EMBL/GenBank/DDBJ whole genome shotgun (WGS) entry which is preliminary data.</text>
</comment>
<name>A0A564WE85_9PROT</name>
<reference evidence="1" key="1">
    <citation type="submission" date="2018-11" db="EMBL/GenBank/DDBJ databases">
        <authorList>
            <person name="Onetto C."/>
        </authorList>
    </citation>
    <scope>NUCLEOTIDE SEQUENCE [LARGE SCALE GENOMIC DNA]</scope>
</reference>
<proteinExistence type="predicted"/>
<dbReference type="InterPro" id="IPR018550">
    <property type="entry name" value="Lipid-A_deacylase-rel"/>
</dbReference>
<organism evidence="1 2">
    <name type="scientific">Candidatus Defluviicoccus seviourii</name>
    <dbReference type="NCBI Taxonomy" id="2565273"/>
    <lineage>
        <taxon>Bacteria</taxon>
        <taxon>Pseudomonadati</taxon>
        <taxon>Pseudomonadota</taxon>
        <taxon>Alphaproteobacteria</taxon>
        <taxon>Rhodospirillales</taxon>
        <taxon>Rhodospirillaceae</taxon>
        <taxon>Defluviicoccus</taxon>
    </lineage>
</organism>